<dbReference type="OrthoDB" id="73997at2759"/>
<dbReference type="InterPro" id="IPR011989">
    <property type="entry name" value="ARM-like"/>
</dbReference>
<dbReference type="InterPro" id="IPR019442">
    <property type="entry name" value="THADA/TRM732_DUF2428"/>
</dbReference>
<dbReference type="InterPro" id="IPR056842">
    <property type="entry name" value="THADA-like_TPR_C"/>
</dbReference>
<organism evidence="6 7">
    <name type="scientific">Rozella allomycis (strain CSF55)</name>
    <dbReference type="NCBI Taxonomy" id="988480"/>
    <lineage>
        <taxon>Eukaryota</taxon>
        <taxon>Fungi</taxon>
        <taxon>Fungi incertae sedis</taxon>
        <taxon>Cryptomycota</taxon>
        <taxon>Cryptomycota incertae sedis</taxon>
        <taxon>Rozella</taxon>
    </lineage>
</organism>
<dbReference type="InterPro" id="IPR051954">
    <property type="entry name" value="tRNA_methyltransferase_THADA"/>
</dbReference>
<dbReference type="HOGENOM" id="CLU_270752_0_0_1"/>
<evidence type="ECO:0000256" key="1">
    <source>
        <dbReference type="ARBA" id="ARBA00010409"/>
    </source>
</evidence>
<protein>
    <submittedName>
        <fullName evidence="6">DUF2428, death-receptor-like domain-containing protein</fullName>
    </submittedName>
</protein>
<dbReference type="AlphaFoldDB" id="A0A075B529"/>
<accession>A0A075B529</accession>
<dbReference type="PANTHER" id="PTHR14387:SF0">
    <property type="entry name" value="DUF2428 DOMAIN-CONTAINING PROTEIN"/>
    <property type="match status" value="1"/>
</dbReference>
<dbReference type="PANTHER" id="PTHR14387">
    <property type="entry name" value="THADA/DEATH RECEPTOR INTERACTING PROTEIN"/>
    <property type="match status" value="1"/>
</dbReference>
<keyword evidence="7" id="KW-1185">Reference proteome</keyword>
<evidence type="ECO:0000313" key="6">
    <source>
        <dbReference type="EMBL" id="EPZ36866.1"/>
    </source>
</evidence>
<dbReference type="GO" id="GO:0005829">
    <property type="term" value="C:cytosol"/>
    <property type="evidence" value="ECO:0007669"/>
    <property type="project" value="TreeGrafter"/>
</dbReference>
<comment type="similarity">
    <text evidence="1">Belongs to the THADA family.</text>
</comment>
<dbReference type="GO" id="GO:0030488">
    <property type="term" value="P:tRNA methylation"/>
    <property type="evidence" value="ECO:0007669"/>
    <property type="project" value="TreeGrafter"/>
</dbReference>
<evidence type="ECO:0000259" key="3">
    <source>
        <dbReference type="Pfam" id="PF10350"/>
    </source>
</evidence>
<dbReference type="STRING" id="988480.A0A075B529"/>
<reference evidence="6 7" key="1">
    <citation type="journal article" date="2013" name="Curr. Biol.">
        <title>Shared signatures of parasitism and phylogenomics unite Cryptomycota and microsporidia.</title>
        <authorList>
            <person name="James T.Y."/>
            <person name="Pelin A."/>
            <person name="Bonen L."/>
            <person name="Ahrendt S."/>
            <person name="Sain D."/>
            <person name="Corradi N."/>
            <person name="Stajich J.E."/>
        </authorList>
    </citation>
    <scope>NUCLEOTIDE SEQUENCE [LARGE SCALE GENOMIC DNA]</scope>
    <source>
        <strain evidence="6 7">CSF55</strain>
    </source>
</reference>
<dbReference type="InterPro" id="IPR016024">
    <property type="entry name" value="ARM-type_fold"/>
</dbReference>
<keyword evidence="6" id="KW-0675">Receptor</keyword>
<evidence type="ECO:0000259" key="5">
    <source>
        <dbReference type="Pfam" id="PF25151"/>
    </source>
</evidence>
<dbReference type="Pfam" id="PF25151">
    <property type="entry name" value="TPR_Trm732_C"/>
    <property type="match status" value="1"/>
</dbReference>
<dbReference type="Pfam" id="PF10350">
    <property type="entry name" value="DUF2428"/>
    <property type="match status" value="1"/>
</dbReference>
<dbReference type="SUPFAM" id="SSF48371">
    <property type="entry name" value="ARM repeat"/>
    <property type="match status" value="1"/>
</dbReference>
<feature type="domain" description="DUF2428" evidence="3">
    <location>
        <begin position="704"/>
        <end position="937"/>
    </location>
</feature>
<gene>
    <name evidence="6" type="ORF">O9G_004734</name>
</gene>
<evidence type="ECO:0000256" key="2">
    <source>
        <dbReference type="ARBA" id="ARBA00022694"/>
    </source>
</evidence>
<evidence type="ECO:0000313" key="7">
    <source>
        <dbReference type="Proteomes" id="UP000030755"/>
    </source>
</evidence>
<name>A0A075B529_ROZAC</name>
<dbReference type="InterPro" id="IPR056843">
    <property type="entry name" value="THADA-like_TPR"/>
</dbReference>
<keyword evidence="2" id="KW-0819">tRNA processing</keyword>
<dbReference type="Pfam" id="PF25150">
    <property type="entry name" value="TPR_Trm732"/>
    <property type="match status" value="1"/>
</dbReference>
<dbReference type="EMBL" id="KE560410">
    <property type="protein sequence ID" value="EPZ36866.1"/>
    <property type="molecule type" value="Genomic_DNA"/>
</dbReference>
<dbReference type="Gene3D" id="1.25.10.10">
    <property type="entry name" value="Leucine-rich Repeat Variant"/>
    <property type="match status" value="1"/>
</dbReference>
<evidence type="ECO:0000259" key="4">
    <source>
        <dbReference type="Pfam" id="PF25150"/>
    </source>
</evidence>
<proteinExistence type="inferred from homology"/>
<feature type="domain" description="tRNA (32-2'-O)-methyltransferase regulator THADA-like TPR repeats region" evidence="4">
    <location>
        <begin position="400"/>
        <end position="576"/>
    </location>
</feature>
<sequence>MTKKNSHLPFSFSGVEKLSKIYTKWSSQTWSEQKASILQFSGCEAFYVGIGVDDATLKRLCVQRVEQSEYEASDEDMRLLREVVGYEGYLYGLFVFEMVGMGRVCGYLVRELVDEMCGGEAMDDGVELMALRCLYVLIRDGRTVVGCEEGRRLEMWLEACFGKSKETVGVAGLVVVGLWKKNGVLREKMEEFVGGMGCDVRSVSVIKALFTLEFETIEWCLEKMLGVVMAGCETGNVLIVRVISFEALVDVHKYHCENMNGVDGRMGIVERMSRYWDDAVDILRYKVRDLFMVKMMYESKEEINGIARRVMKNIGSGGVVQKNAYGMMSVLMRHMKVEDASEKIEECVMSCEGAMESELLRNKACDLLCACLSVEIENVTLSEYKSLKVVMRGMESANVNVRNALCRLVMKPICERYVKSIPKLIESVGGDGNVRGKMALMTVAKTVGGIEMNDVREQLKKCFDHFDEDVRIQALSFVCQDRKSCKEIKQEELELVLYFVENCFLTINSDTRPKIKVNLKRMFERMKKSFKSNIDVYEIYLNKMLKFCDEGLHLGSCYNRLSICLFLVKEIIEFEIEIDYALIWNKLFKCIFYDDFELKENCYEILKTIKHKLQGTKGIDDSFKSLDMHLLNSVRSNDAESIALLIRLMKEPLMKYYKLFRKHLNEAKKDIKRASVEYSLQGVLIVLGYLIEDEKEFNDVEIREGLFEMIRELKNIVSKVMESSAPEGFIIDDIDITTASSSALTCNALSSQLTCNALSSQYLSCYCWRSIKQSNQLAGVLAKCFEKDYEFISRLAEYLKDLLINSTHCGAFNSAVPSFQLVCSILYKNKQMKEISGLIDGLFSSLNEKQSYTRRSGGIPLVLLEILKNTNDQFLEYSFNKLIKNCFEEEEEDHVKIHSMNIIKSIIKESTLKKNIINYISDCMEICLSSLKSKDWNIRNCGMMLFSSLIVRIFGSKKSKDESLKENKITANELFFKFPKIYNLILLELKGMKGVKGEKGEKENGENSTTSISTTSSSTATLFYILLLLNRLEPSSSDKLHGIDLDEIIDLLFNLLGSHNIRIRSMTVNAIYSLTNDFNSLFLYLKNICLNLNLYSSNFQHGILLLFHKILKKINLNNFNLNNLFIHQSFKCPIISQLIIQILIDFNFNSISDAIPFIKANVYYSAIEPNQRNLLLNSINFNVSNESSIHDLKSILQNISR</sequence>
<dbReference type="Proteomes" id="UP000030755">
    <property type="component" value="Unassembled WGS sequence"/>
</dbReference>
<feature type="domain" description="tRNA (32-2'-O)-methyltransferase regulator THADA-like C-terminal TPR repeats region" evidence="5">
    <location>
        <begin position="939"/>
        <end position="1109"/>
    </location>
</feature>